<name>A0A8B6X1W8_9BURK</name>
<dbReference type="RefSeq" id="WP_028310389.1">
    <property type="nucleotide sequence ID" value="NZ_AXWS01000007.1"/>
</dbReference>
<reference evidence="2" key="1">
    <citation type="submission" date="2025-08" db="UniProtKB">
        <authorList>
            <consortium name="RefSeq"/>
        </authorList>
    </citation>
    <scope>IDENTIFICATION</scope>
</reference>
<dbReference type="Proteomes" id="UP000675920">
    <property type="component" value="Unplaced"/>
</dbReference>
<dbReference type="OrthoDB" id="8563875at2"/>
<sequence length="86" mass="9106">MALTVEQLQEAGAILTVAETVRAAAAQLRQRFPGIQASVVDPFDMKGETPAVKTGDRAIYLMSSDGHCWSITQDPARASAFVLTGA</sequence>
<evidence type="ECO:0000313" key="2">
    <source>
        <dbReference type="RefSeq" id="WP_028310389.1"/>
    </source>
</evidence>
<protein>
    <submittedName>
        <fullName evidence="2">Uncharacterized protein</fullName>
    </submittedName>
</protein>
<keyword evidence="1" id="KW-1185">Reference proteome</keyword>
<accession>A0A8B6X1W8</accession>
<organism evidence="1 2">
    <name type="scientific">Derxia gummosa DSM 723</name>
    <dbReference type="NCBI Taxonomy" id="1121388"/>
    <lineage>
        <taxon>Bacteria</taxon>
        <taxon>Pseudomonadati</taxon>
        <taxon>Pseudomonadota</taxon>
        <taxon>Betaproteobacteria</taxon>
        <taxon>Burkholderiales</taxon>
        <taxon>Alcaligenaceae</taxon>
        <taxon>Derxia</taxon>
    </lineage>
</organism>
<proteinExistence type="predicted"/>
<dbReference type="AlphaFoldDB" id="A0A8B6X1W8"/>
<evidence type="ECO:0000313" key="1">
    <source>
        <dbReference type="Proteomes" id="UP000675920"/>
    </source>
</evidence>